<dbReference type="PANTHER" id="PTHR33608:SF6">
    <property type="entry name" value="BLL2464 PROTEIN"/>
    <property type="match status" value="1"/>
</dbReference>
<evidence type="ECO:0000313" key="3">
    <source>
        <dbReference type="Proteomes" id="UP001157733"/>
    </source>
</evidence>
<dbReference type="InterPro" id="IPR002881">
    <property type="entry name" value="DUF58"/>
</dbReference>
<feature type="domain" description="VWFA" evidence="1">
    <location>
        <begin position="103"/>
        <end position="276"/>
    </location>
</feature>
<organism evidence="2 3">
    <name type="scientific">Nitrospina watsonii</name>
    <dbReference type="NCBI Taxonomy" id="1323948"/>
    <lineage>
        <taxon>Bacteria</taxon>
        <taxon>Pseudomonadati</taxon>
        <taxon>Nitrospinota/Tectimicrobiota group</taxon>
        <taxon>Nitrospinota</taxon>
        <taxon>Nitrospinia</taxon>
        <taxon>Nitrospinales</taxon>
        <taxon>Nitrospinaceae</taxon>
        <taxon>Nitrospina</taxon>
    </lineage>
</organism>
<dbReference type="Proteomes" id="UP001157733">
    <property type="component" value="Chromosome"/>
</dbReference>
<dbReference type="InterPro" id="IPR036465">
    <property type="entry name" value="vWFA_dom_sf"/>
</dbReference>
<evidence type="ECO:0000259" key="1">
    <source>
        <dbReference type="SMART" id="SM00327"/>
    </source>
</evidence>
<evidence type="ECO:0000313" key="2">
    <source>
        <dbReference type="EMBL" id="CAI2718177.1"/>
    </source>
</evidence>
<name>A0ABM9HD96_9BACT</name>
<dbReference type="SUPFAM" id="SSF53300">
    <property type="entry name" value="vWA-like"/>
    <property type="match status" value="1"/>
</dbReference>
<dbReference type="SMART" id="SM00327">
    <property type="entry name" value="VWA"/>
    <property type="match status" value="1"/>
</dbReference>
<dbReference type="Pfam" id="PF01882">
    <property type="entry name" value="DUF58"/>
    <property type="match status" value="1"/>
</dbReference>
<dbReference type="EMBL" id="OX336137">
    <property type="protein sequence ID" value="CAI2718177.1"/>
    <property type="molecule type" value="Genomic_DNA"/>
</dbReference>
<keyword evidence="3" id="KW-1185">Reference proteome</keyword>
<proteinExistence type="predicted"/>
<dbReference type="PANTHER" id="PTHR33608">
    <property type="entry name" value="BLL2464 PROTEIN"/>
    <property type="match status" value="1"/>
</dbReference>
<accession>A0ABM9HD96</accession>
<dbReference type="CDD" id="cd00198">
    <property type="entry name" value="vWFA"/>
    <property type="match status" value="1"/>
</dbReference>
<dbReference type="InterPro" id="IPR002035">
    <property type="entry name" value="VWF_A"/>
</dbReference>
<reference evidence="2 3" key="1">
    <citation type="submission" date="2022-09" db="EMBL/GenBank/DDBJ databases">
        <authorList>
            <person name="Kop L."/>
        </authorList>
    </citation>
    <scope>NUCLEOTIDE SEQUENCE [LARGE SCALE GENOMIC DNA]</scope>
    <source>
        <strain evidence="2 3">347</strain>
    </source>
</reference>
<sequence>MFANLIEKLSAPFKGADPAPPPGRDALEISSELIQKIRDIQVKTNHLVNHMMAGEYVSAFKGHGMEFSEVREYFPGDDIRRIDWNVTARLDHPFIKEFREERELTVMLMVDVSGSGGFGSQYALKNEVAAEVASILAFAAIKNNDKVGLIVFSDQIEHFIRPQKGRAHIWNVIRTILTFEPEGHRTHLNLPLDYLMRVQKRKSIAFLISDFQATDYMDSLRRARKKHDLVAIHILDPREVELPDAGLVHLEDAETGETAWVDTSDEVFRKQYAIEKERERREIQAALRSAGVDRIEIRSDRSLVNPIIHFFKMREKKH</sequence>
<dbReference type="Gene3D" id="3.40.50.410">
    <property type="entry name" value="von Willebrand factor, type A domain"/>
    <property type="match status" value="1"/>
</dbReference>
<protein>
    <submittedName>
        <fullName evidence="2">VWFA domain-containing protein</fullName>
    </submittedName>
</protein>
<gene>
    <name evidence="2" type="ORF">NSPWAT_1318</name>
</gene>